<accession>A0A6N3BSU1</accession>
<dbReference type="AlphaFoldDB" id="A0A6N3BSU1"/>
<gene>
    <name evidence="1" type="ORF">ECLFYP2_02331</name>
</gene>
<protein>
    <submittedName>
        <fullName evidence="1">Uncharacterized protein</fullName>
    </submittedName>
</protein>
<proteinExistence type="predicted"/>
<organism evidence="1">
    <name type="scientific">Enterococcus casseliflavus</name>
    <name type="common">Enterococcus flavescens</name>
    <dbReference type="NCBI Taxonomy" id="37734"/>
    <lineage>
        <taxon>Bacteria</taxon>
        <taxon>Bacillati</taxon>
        <taxon>Bacillota</taxon>
        <taxon>Bacilli</taxon>
        <taxon>Lactobacillales</taxon>
        <taxon>Enterococcaceae</taxon>
        <taxon>Enterococcus</taxon>
    </lineage>
</organism>
<reference evidence="1" key="1">
    <citation type="submission" date="2019-11" db="EMBL/GenBank/DDBJ databases">
        <authorList>
            <person name="Feng L."/>
        </authorList>
    </citation>
    <scope>NUCLEOTIDE SEQUENCE</scope>
    <source>
        <strain evidence="1">ECasseliflavusLFYP2</strain>
    </source>
</reference>
<sequence>MSNLPFNYRKQRLPQMEADVFCRNLSYFKKRPGIYCSDEGFGEGL</sequence>
<name>A0A6N3BSU1_ENTCA</name>
<evidence type="ECO:0000313" key="1">
    <source>
        <dbReference type="EMBL" id="VYU05699.1"/>
    </source>
</evidence>
<dbReference type="EMBL" id="CACRTX010000008">
    <property type="protein sequence ID" value="VYU05699.1"/>
    <property type="molecule type" value="Genomic_DNA"/>
</dbReference>